<accession>A0A5C3LNK3</accession>
<dbReference type="SUPFAM" id="SSF56112">
    <property type="entry name" value="Protein kinase-like (PK-like)"/>
    <property type="match status" value="1"/>
</dbReference>
<feature type="chain" id="PRO_5022664596" description="Protein kinase domain-containing protein" evidence="1">
    <location>
        <begin position="22"/>
        <end position="403"/>
    </location>
</feature>
<organism evidence="2 3">
    <name type="scientific">Crucibulum laeve</name>
    <dbReference type="NCBI Taxonomy" id="68775"/>
    <lineage>
        <taxon>Eukaryota</taxon>
        <taxon>Fungi</taxon>
        <taxon>Dikarya</taxon>
        <taxon>Basidiomycota</taxon>
        <taxon>Agaricomycotina</taxon>
        <taxon>Agaricomycetes</taxon>
        <taxon>Agaricomycetidae</taxon>
        <taxon>Agaricales</taxon>
        <taxon>Agaricineae</taxon>
        <taxon>Nidulariaceae</taxon>
        <taxon>Crucibulum</taxon>
    </lineage>
</organism>
<evidence type="ECO:0000256" key="1">
    <source>
        <dbReference type="SAM" id="SignalP"/>
    </source>
</evidence>
<evidence type="ECO:0000313" key="2">
    <source>
        <dbReference type="EMBL" id="TFK34375.1"/>
    </source>
</evidence>
<gene>
    <name evidence="2" type="ORF">BDQ12DRAFT_738249</name>
</gene>
<dbReference type="InterPro" id="IPR011009">
    <property type="entry name" value="Kinase-like_dom_sf"/>
</dbReference>
<dbReference type="Proteomes" id="UP000308652">
    <property type="component" value="Unassembled WGS sequence"/>
</dbReference>
<sequence>MSPRLALFLPVLLTVPAAAYALCHVRIIQLKSLRERIVWTFRSWHANYPVPLVMDRWQFNKENDFAVQLQDLQRPWMFLQSFFASRGYALYCPDPLSQNWDLYPALTIGSNKPRCEPQFPYALRLYTDDKDIMFAFFSPRVWPARDAQGRDVVIRLVSGRIPSDELKILQRLNTPKVRADPRNHSIYALDYISFDGLVFVIMPRWDNAFGHDFHNVQELMHFTDAFLEGIDFLHEHRIVHCDFSEQNTGMNVLTNVHASYLTGLRDLCVSQYAIYDFGWSLIYPYNTVLEDVTVTTHFNFSFHLRGLLTPSGPHNPFQVDVLSVGLILLRWVRHIEDVVPDIGPFFDSMVTSDTTKRFTARQALLEFRKIHSRLSLSQLDSLVTGRFWDNGRIKTKLDYPTQL</sequence>
<dbReference type="OrthoDB" id="3224178at2759"/>
<dbReference type="Gene3D" id="3.30.200.20">
    <property type="entry name" value="Phosphorylase Kinase, domain 1"/>
    <property type="match status" value="1"/>
</dbReference>
<dbReference type="AlphaFoldDB" id="A0A5C3LNK3"/>
<proteinExistence type="predicted"/>
<dbReference type="EMBL" id="ML213632">
    <property type="protein sequence ID" value="TFK34375.1"/>
    <property type="molecule type" value="Genomic_DNA"/>
</dbReference>
<feature type="signal peptide" evidence="1">
    <location>
        <begin position="1"/>
        <end position="21"/>
    </location>
</feature>
<reference evidence="2 3" key="1">
    <citation type="journal article" date="2019" name="Nat. Ecol. Evol.">
        <title>Megaphylogeny resolves global patterns of mushroom evolution.</title>
        <authorList>
            <person name="Varga T."/>
            <person name="Krizsan K."/>
            <person name="Foldi C."/>
            <person name="Dima B."/>
            <person name="Sanchez-Garcia M."/>
            <person name="Sanchez-Ramirez S."/>
            <person name="Szollosi G.J."/>
            <person name="Szarkandi J.G."/>
            <person name="Papp V."/>
            <person name="Albert L."/>
            <person name="Andreopoulos W."/>
            <person name="Angelini C."/>
            <person name="Antonin V."/>
            <person name="Barry K.W."/>
            <person name="Bougher N.L."/>
            <person name="Buchanan P."/>
            <person name="Buyck B."/>
            <person name="Bense V."/>
            <person name="Catcheside P."/>
            <person name="Chovatia M."/>
            <person name="Cooper J."/>
            <person name="Damon W."/>
            <person name="Desjardin D."/>
            <person name="Finy P."/>
            <person name="Geml J."/>
            <person name="Haridas S."/>
            <person name="Hughes K."/>
            <person name="Justo A."/>
            <person name="Karasinski D."/>
            <person name="Kautmanova I."/>
            <person name="Kiss B."/>
            <person name="Kocsube S."/>
            <person name="Kotiranta H."/>
            <person name="LaButti K.M."/>
            <person name="Lechner B.E."/>
            <person name="Liimatainen K."/>
            <person name="Lipzen A."/>
            <person name="Lukacs Z."/>
            <person name="Mihaltcheva S."/>
            <person name="Morgado L.N."/>
            <person name="Niskanen T."/>
            <person name="Noordeloos M.E."/>
            <person name="Ohm R.A."/>
            <person name="Ortiz-Santana B."/>
            <person name="Ovrebo C."/>
            <person name="Racz N."/>
            <person name="Riley R."/>
            <person name="Savchenko A."/>
            <person name="Shiryaev A."/>
            <person name="Soop K."/>
            <person name="Spirin V."/>
            <person name="Szebenyi C."/>
            <person name="Tomsovsky M."/>
            <person name="Tulloss R.E."/>
            <person name="Uehling J."/>
            <person name="Grigoriev I.V."/>
            <person name="Vagvolgyi C."/>
            <person name="Papp T."/>
            <person name="Martin F.M."/>
            <person name="Miettinen O."/>
            <person name="Hibbett D.S."/>
            <person name="Nagy L.G."/>
        </authorList>
    </citation>
    <scope>NUCLEOTIDE SEQUENCE [LARGE SCALE GENOMIC DNA]</scope>
    <source>
        <strain evidence="2 3">CBS 166.37</strain>
    </source>
</reference>
<evidence type="ECO:0008006" key="4">
    <source>
        <dbReference type="Google" id="ProtNLM"/>
    </source>
</evidence>
<protein>
    <recommendedName>
        <fullName evidence="4">Protein kinase domain-containing protein</fullName>
    </recommendedName>
</protein>
<evidence type="ECO:0000313" key="3">
    <source>
        <dbReference type="Proteomes" id="UP000308652"/>
    </source>
</evidence>
<keyword evidence="1" id="KW-0732">Signal</keyword>
<dbReference type="Gene3D" id="1.10.510.10">
    <property type="entry name" value="Transferase(Phosphotransferase) domain 1"/>
    <property type="match status" value="1"/>
</dbReference>
<keyword evidence="3" id="KW-1185">Reference proteome</keyword>
<name>A0A5C3LNK3_9AGAR</name>